<accession>A0A8B3FR42</accession>
<comment type="caution">
    <text evidence="2">The sequence shown here is derived from an EMBL/GenBank/DDBJ whole genome shotgun (WGS) entry which is preliminary data.</text>
</comment>
<gene>
    <name evidence="2" type="ORF">D7U36_04080</name>
</gene>
<keyword evidence="1" id="KW-1133">Transmembrane helix</keyword>
<name>A0A8B3FR42_9ACTN</name>
<dbReference type="EMBL" id="RCIW01000005">
    <property type="protein sequence ID" value="RLP11305.1"/>
    <property type="molecule type" value="Genomic_DNA"/>
</dbReference>
<dbReference type="Proteomes" id="UP000279336">
    <property type="component" value="Unassembled WGS sequence"/>
</dbReference>
<organism evidence="2 3">
    <name type="scientific">Propionibacterium australiense</name>
    <dbReference type="NCBI Taxonomy" id="119981"/>
    <lineage>
        <taxon>Bacteria</taxon>
        <taxon>Bacillati</taxon>
        <taxon>Actinomycetota</taxon>
        <taxon>Actinomycetes</taxon>
        <taxon>Propionibacteriales</taxon>
        <taxon>Propionibacteriaceae</taxon>
        <taxon>Propionibacterium</taxon>
    </lineage>
</organism>
<evidence type="ECO:0000313" key="3">
    <source>
        <dbReference type="Proteomes" id="UP000279336"/>
    </source>
</evidence>
<proteinExistence type="predicted"/>
<sequence length="210" mass="23451">MSQIDVTTDPGVIAQPVHTAFTVSVTPELYAKRAAFVKKGLATLIFSLVISIAISWTLLRSYGQSFGLFPLIPLTPLKLLVVVLMCWPALHMLGRLVIRIVRHRNLRRALRVLVPGQVMRIERLGLVLRHSDHVEYLPWDQVAAVRGVRRWDTPGPELRVERTDGTHWTVPFAILDVLPGGIDGGLYAYSGGRLNLDMVVCDDIWSAQGR</sequence>
<dbReference type="AlphaFoldDB" id="A0A8B3FR42"/>
<evidence type="ECO:0000256" key="1">
    <source>
        <dbReference type="SAM" id="Phobius"/>
    </source>
</evidence>
<keyword evidence="1" id="KW-0472">Membrane</keyword>
<feature type="transmembrane region" description="Helical" evidence="1">
    <location>
        <begin position="79"/>
        <end position="98"/>
    </location>
</feature>
<dbReference type="OrthoDB" id="3732730at2"/>
<dbReference type="RefSeq" id="WP_119161313.1">
    <property type="nucleotide sequence ID" value="NZ_LR134442.1"/>
</dbReference>
<keyword evidence="1" id="KW-0812">Transmembrane</keyword>
<evidence type="ECO:0000313" key="2">
    <source>
        <dbReference type="EMBL" id="RLP11305.1"/>
    </source>
</evidence>
<reference evidence="2 3" key="1">
    <citation type="submission" date="2018-10" db="EMBL/GenBank/DDBJ databases">
        <title>Propionibacterium australiense Genome Sequencing and Assembly.</title>
        <authorList>
            <person name="Bernier A.-M."/>
            <person name="Bernard K."/>
        </authorList>
    </citation>
    <scope>NUCLEOTIDE SEQUENCE [LARGE SCALE GENOMIC DNA]</scope>
    <source>
        <strain evidence="2 3">NML98A078</strain>
    </source>
</reference>
<protein>
    <submittedName>
        <fullName evidence="2">Uncharacterized protein</fullName>
    </submittedName>
</protein>
<feature type="transmembrane region" description="Helical" evidence="1">
    <location>
        <begin position="41"/>
        <end position="59"/>
    </location>
</feature>